<gene>
    <name evidence="1" type="ORF">ASTO00021_LOCUS15871</name>
</gene>
<evidence type="ECO:0000313" key="1">
    <source>
        <dbReference type="EMBL" id="CAE0445867.1"/>
    </source>
</evidence>
<proteinExistence type="predicted"/>
<reference evidence="1" key="1">
    <citation type="submission" date="2021-01" db="EMBL/GenBank/DDBJ databases">
        <authorList>
            <person name="Corre E."/>
            <person name="Pelletier E."/>
            <person name="Niang G."/>
            <person name="Scheremetjew M."/>
            <person name="Finn R."/>
            <person name="Kale V."/>
            <person name="Holt S."/>
            <person name="Cochrane G."/>
            <person name="Meng A."/>
            <person name="Brown T."/>
            <person name="Cohen L."/>
        </authorList>
    </citation>
    <scope>NUCLEOTIDE SEQUENCE</scope>
    <source>
        <strain evidence="1">GSBS06</strain>
    </source>
</reference>
<organism evidence="1">
    <name type="scientific">Aplanochytrium stocchinoi</name>
    <dbReference type="NCBI Taxonomy" id="215587"/>
    <lineage>
        <taxon>Eukaryota</taxon>
        <taxon>Sar</taxon>
        <taxon>Stramenopiles</taxon>
        <taxon>Bigyra</taxon>
        <taxon>Labyrinthulomycetes</taxon>
        <taxon>Thraustochytrida</taxon>
        <taxon>Thraustochytriidae</taxon>
        <taxon>Aplanochytrium</taxon>
    </lineage>
</organism>
<name>A0A7S3PP23_9STRA</name>
<accession>A0A7S3PP23</accession>
<sequence>MQLTFQLREVFEGKITPSGSAIRSGNANVIRKQLRNRQLAELFLENYKMLKYCFEYYCIENINNMQTMLPQEFLLLLRDAKFDSEFIEKNHSEEEKKEAKSETEDESKAQETIIEMLHRCKKNITTCQSFGHRQSKTLTDIVFVEFLELLTMSIQQNPLNMDASFQAIFSFTCLNIEKNLGIMTSDEDEKDKK</sequence>
<dbReference type="EMBL" id="HBIN01020734">
    <property type="protein sequence ID" value="CAE0445867.1"/>
    <property type="molecule type" value="Transcribed_RNA"/>
</dbReference>
<dbReference type="AlphaFoldDB" id="A0A7S3PP23"/>
<protein>
    <submittedName>
        <fullName evidence="1">Uncharacterized protein</fullName>
    </submittedName>
</protein>